<proteinExistence type="predicted"/>
<organism evidence="1 2">
    <name type="scientific">Bacteroides uniformis str. 3978 T3 ii</name>
    <dbReference type="NCBI Taxonomy" id="1339349"/>
    <lineage>
        <taxon>Bacteria</taxon>
        <taxon>Pseudomonadati</taxon>
        <taxon>Bacteroidota</taxon>
        <taxon>Bacteroidia</taxon>
        <taxon>Bacteroidales</taxon>
        <taxon>Bacteroidaceae</taxon>
        <taxon>Bacteroides</taxon>
    </lineage>
</organism>
<gene>
    <name evidence="1" type="ORF">M094_1078</name>
</gene>
<dbReference type="PATRIC" id="fig|1339349.3.peg.2269"/>
<protein>
    <submittedName>
        <fullName evidence="1">Uncharacterized protein</fullName>
    </submittedName>
</protein>
<name>A0A078S0E6_BACUN</name>
<dbReference type="Proteomes" id="UP000028013">
    <property type="component" value="Unassembled WGS sequence"/>
</dbReference>
<accession>A0A078S0E6</accession>
<dbReference type="EMBL" id="JNHN01000174">
    <property type="protein sequence ID" value="KDS50166.1"/>
    <property type="molecule type" value="Genomic_DNA"/>
</dbReference>
<sequence length="52" mass="5931">MSNDLSATKFGHTCCVFVSYMLHCCYKKLLEGRTAMGAVLIFLWLDLVSCFY</sequence>
<evidence type="ECO:0000313" key="1">
    <source>
        <dbReference type="EMBL" id="KDS50166.1"/>
    </source>
</evidence>
<evidence type="ECO:0000313" key="2">
    <source>
        <dbReference type="Proteomes" id="UP000028013"/>
    </source>
</evidence>
<comment type="caution">
    <text evidence="1">The sequence shown here is derived from an EMBL/GenBank/DDBJ whole genome shotgun (WGS) entry which is preliminary data.</text>
</comment>
<reference evidence="1 2" key="1">
    <citation type="submission" date="2014-04" db="EMBL/GenBank/DDBJ databases">
        <authorList>
            <person name="Sears C."/>
            <person name="Carroll K."/>
            <person name="Sack B.R."/>
            <person name="Qadri F."/>
            <person name="Myers L.L."/>
            <person name="Chung G.-T."/>
            <person name="Escheverria P."/>
            <person name="Fraser C.M."/>
            <person name="Sadzewicz L."/>
            <person name="Shefchek K.A."/>
            <person name="Tallon L."/>
            <person name="Das S.P."/>
            <person name="Daugherty S."/>
            <person name="Mongodin E.F."/>
        </authorList>
    </citation>
    <scope>NUCLEOTIDE SEQUENCE [LARGE SCALE GENOMIC DNA]</scope>
    <source>
        <strain evidence="1 2">3978 T3 ii</strain>
    </source>
</reference>
<dbReference type="AlphaFoldDB" id="A0A078S0E6"/>